<accession>A0A5B9QJ88</accession>
<dbReference type="Gene3D" id="1.10.1130.10">
    <property type="entry name" value="Flavocytochrome C3, Chain A"/>
    <property type="match status" value="1"/>
</dbReference>
<proteinExistence type="predicted"/>
<protein>
    <submittedName>
        <fullName evidence="2">Cytochrome c-554</fullName>
    </submittedName>
</protein>
<organism evidence="2 3">
    <name type="scientific">Bythopirellula goksoeyrii</name>
    <dbReference type="NCBI Taxonomy" id="1400387"/>
    <lineage>
        <taxon>Bacteria</taxon>
        <taxon>Pseudomonadati</taxon>
        <taxon>Planctomycetota</taxon>
        <taxon>Planctomycetia</taxon>
        <taxon>Pirellulales</taxon>
        <taxon>Lacipirellulaceae</taxon>
        <taxon>Bythopirellula</taxon>
    </lineage>
</organism>
<evidence type="ECO:0000259" key="1">
    <source>
        <dbReference type="Pfam" id="PF13435"/>
    </source>
</evidence>
<sequence length="523" mass="57331">MEFMAEHFRKRHPFLGLSVLVLAVVIGIAFSSGIRSAEHGKFPDRAAEIADAIKKNDRIFVDWPKPEFTLVFSGDTDGYLEPCGCAGLDNQKGGMKRRHTFLKQLAADGWNPVALDMGGEVRRTGSQAEMKYRYALRSLIDMGYAVVTFGLKDLQLSSEAILFVLANLDPDNNPLVSANVDLFGMAQPFKIVDAGGKKIGVTAVLGAKARTLLEGNEEIAILDPVESLRDVIPQLEAQNCDLNVLLVHGEPDEATELARQFPVFDLVGTTGGAETPPPRSRPIEGANSYLIETGQKGQYVIALGVYDDPEYPLRYQRVPLDHRFEDSPAMQELLVEYQKELETTTLAGLGLTGIRHPEDSFAGSAACADCHTEATEVFLNTPHAHATETLVNLDPPRQFDPECLSCHVTGWNPQEYFPYESGFVGLKQTPLMTGNGCENCHGPAAAHVAAESGEETLSDEEIESLRAALRMKIVENEGNISGQTPPQVVGAVVNKCLECHDLDNSPDFDFQEYWPQVEHYGKE</sequence>
<dbReference type="EMBL" id="CP042913">
    <property type="protein sequence ID" value="QEG37096.1"/>
    <property type="molecule type" value="Genomic_DNA"/>
</dbReference>
<feature type="domain" description="Cytochrome c-552/4" evidence="1">
    <location>
        <begin position="366"/>
        <end position="442"/>
    </location>
</feature>
<gene>
    <name evidence="2" type="primary">cycA1</name>
    <name evidence="2" type="ORF">Pr1d_44360</name>
</gene>
<dbReference type="AlphaFoldDB" id="A0A5B9QJ88"/>
<dbReference type="GO" id="GO:0016787">
    <property type="term" value="F:hydrolase activity"/>
    <property type="evidence" value="ECO:0007669"/>
    <property type="project" value="InterPro"/>
</dbReference>
<dbReference type="GO" id="GO:0009166">
    <property type="term" value="P:nucleotide catabolic process"/>
    <property type="evidence" value="ECO:0007669"/>
    <property type="project" value="InterPro"/>
</dbReference>
<dbReference type="PANTHER" id="PTHR11575">
    <property type="entry name" value="5'-NUCLEOTIDASE-RELATED"/>
    <property type="match status" value="1"/>
</dbReference>
<dbReference type="KEGG" id="bgok:Pr1d_44360"/>
<dbReference type="SUPFAM" id="SSF56300">
    <property type="entry name" value="Metallo-dependent phosphatases"/>
    <property type="match status" value="1"/>
</dbReference>
<dbReference type="InterPro" id="IPR036280">
    <property type="entry name" value="Multihaem_cyt_sf"/>
</dbReference>
<keyword evidence="3" id="KW-1185">Reference proteome</keyword>
<name>A0A5B9QJ88_9BACT</name>
<dbReference type="Proteomes" id="UP000323917">
    <property type="component" value="Chromosome"/>
</dbReference>
<evidence type="ECO:0000313" key="3">
    <source>
        <dbReference type="Proteomes" id="UP000323917"/>
    </source>
</evidence>
<evidence type="ECO:0000313" key="2">
    <source>
        <dbReference type="EMBL" id="QEG37096.1"/>
    </source>
</evidence>
<dbReference type="PANTHER" id="PTHR11575:SF24">
    <property type="entry name" value="5'-NUCLEOTIDASE"/>
    <property type="match status" value="1"/>
</dbReference>
<dbReference type="SUPFAM" id="SSF48695">
    <property type="entry name" value="Multiheme cytochromes"/>
    <property type="match status" value="1"/>
</dbReference>
<dbReference type="Gene3D" id="3.60.21.10">
    <property type="match status" value="1"/>
</dbReference>
<reference evidence="2 3" key="1">
    <citation type="submission" date="2019-08" db="EMBL/GenBank/DDBJ databases">
        <title>Deep-cultivation of Planctomycetes and their phenomic and genomic characterization uncovers novel biology.</title>
        <authorList>
            <person name="Wiegand S."/>
            <person name="Jogler M."/>
            <person name="Boedeker C."/>
            <person name="Pinto D."/>
            <person name="Vollmers J."/>
            <person name="Rivas-Marin E."/>
            <person name="Kohn T."/>
            <person name="Peeters S.H."/>
            <person name="Heuer A."/>
            <person name="Rast P."/>
            <person name="Oberbeckmann S."/>
            <person name="Bunk B."/>
            <person name="Jeske O."/>
            <person name="Meyerdierks A."/>
            <person name="Storesund J.E."/>
            <person name="Kallscheuer N."/>
            <person name="Luecker S."/>
            <person name="Lage O.M."/>
            <person name="Pohl T."/>
            <person name="Merkel B.J."/>
            <person name="Hornburger P."/>
            <person name="Mueller R.-W."/>
            <person name="Bruemmer F."/>
            <person name="Labrenz M."/>
            <person name="Spormann A.M."/>
            <person name="Op den Camp H."/>
            <person name="Overmann J."/>
            <person name="Amann R."/>
            <person name="Jetten M.S.M."/>
            <person name="Mascher T."/>
            <person name="Medema M.H."/>
            <person name="Devos D.P."/>
            <person name="Kaster A.-K."/>
            <person name="Ovreas L."/>
            <person name="Rohde M."/>
            <person name="Galperin M.Y."/>
            <person name="Jogler C."/>
        </authorList>
    </citation>
    <scope>NUCLEOTIDE SEQUENCE [LARGE SCALE GENOMIC DNA]</scope>
    <source>
        <strain evidence="2 3">Pr1d</strain>
    </source>
</reference>
<dbReference type="InterPro" id="IPR006179">
    <property type="entry name" value="5_nucleotidase/apyrase"/>
</dbReference>
<dbReference type="Pfam" id="PF13435">
    <property type="entry name" value="Cytochrome_C554"/>
    <property type="match status" value="1"/>
</dbReference>
<dbReference type="InterPro" id="IPR029052">
    <property type="entry name" value="Metallo-depent_PP-like"/>
</dbReference>
<dbReference type="OrthoDB" id="9814800at2"/>
<dbReference type="InterPro" id="IPR023155">
    <property type="entry name" value="Cyt_c-552/4"/>
</dbReference>